<evidence type="ECO:0000256" key="1">
    <source>
        <dbReference type="ARBA" id="ARBA00006930"/>
    </source>
</evidence>
<dbReference type="InterPro" id="IPR027417">
    <property type="entry name" value="P-loop_NTPase"/>
</dbReference>
<gene>
    <name evidence="7" type="ORF">LSG31_16500</name>
</gene>
<comment type="similarity">
    <text evidence="1">Belongs to the SMC family. SbcC subfamily.</text>
</comment>
<accession>A0ABY4CJY7</accession>
<evidence type="ECO:0000256" key="5">
    <source>
        <dbReference type="SAM" id="MobiDB-lite"/>
    </source>
</evidence>
<dbReference type="Pfam" id="PF13558">
    <property type="entry name" value="SbcC_Walker_B"/>
    <property type="match status" value="1"/>
</dbReference>
<reference evidence="7" key="1">
    <citation type="submission" date="2021-12" db="EMBL/GenBank/DDBJ databases">
        <title>Alicyclobacillaceae gen. nov., sp. nov., isolated from chalcocite enrichment system.</title>
        <authorList>
            <person name="Jiang Z."/>
        </authorList>
    </citation>
    <scope>NUCLEOTIDE SEQUENCE</scope>
    <source>
        <strain evidence="7">MYW30-H2</strain>
    </source>
</reference>
<evidence type="ECO:0000256" key="4">
    <source>
        <dbReference type="SAM" id="Coils"/>
    </source>
</evidence>
<feature type="region of interest" description="Disordered" evidence="5">
    <location>
        <begin position="400"/>
        <end position="420"/>
    </location>
</feature>
<keyword evidence="8" id="KW-1185">Reference proteome</keyword>
<evidence type="ECO:0000256" key="3">
    <source>
        <dbReference type="ARBA" id="ARBA00013368"/>
    </source>
</evidence>
<feature type="coiled-coil region" evidence="4">
    <location>
        <begin position="545"/>
        <end position="736"/>
    </location>
</feature>
<dbReference type="SUPFAM" id="SSF52540">
    <property type="entry name" value="P-loop containing nucleoside triphosphate hydrolases"/>
    <property type="match status" value="1"/>
</dbReference>
<evidence type="ECO:0000259" key="6">
    <source>
        <dbReference type="Pfam" id="PF13476"/>
    </source>
</evidence>
<dbReference type="PANTHER" id="PTHR32114:SF2">
    <property type="entry name" value="ABC TRANSPORTER ABCH.3"/>
    <property type="match status" value="1"/>
</dbReference>
<evidence type="ECO:0000313" key="7">
    <source>
        <dbReference type="EMBL" id="UOF89478.1"/>
    </source>
</evidence>
<proteinExistence type="inferred from homology"/>
<dbReference type="Gene3D" id="3.40.50.300">
    <property type="entry name" value="P-loop containing nucleotide triphosphate hydrolases"/>
    <property type="match status" value="2"/>
</dbReference>
<dbReference type="Pfam" id="PF13476">
    <property type="entry name" value="AAA_23"/>
    <property type="match status" value="1"/>
</dbReference>
<keyword evidence="4" id="KW-0175">Coiled coil</keyword>
<organism evidence="7 8">
    <name type="scientific">Fodinisporobacter ferrooxydans</name>
    <dbReference type="NCBI Taxonomy" id="2901836"/>
    <lineage>
        <taxon>Bacteria</taxon>
        <taxon>Bacillati</taxon>
        <taxon>Bacillota</taxon>
        <taxon>Bacilli</taxon>
        <taxon>Bacillales</taxon>
        <taxon>Alicyclobacillaceae</taxon>
        <taxon>Fodinisporobacter</taxon>
    </lineage>
</organism>
<evidence type="ECO:0000256" key="2">
    <source>
        <dbReference type="ARBA" id="ARBA00011322"/>
    </source>
</evidence>
<comment type="subunit">
    <text evidence="2">Heterodimer of SbcC and SbcD.</text>
</comment>
<dbReference type="PANTHER" id="PTHR32114">
    <property type="entry name" value="ABC TRANSPORTER ABCH.3"/>
    <property type="match status" value="1"/>
</dbReference>
<sequence length="1030" mass="119289">MKPIRLAMTAFGPYKDTQVIDFRDIEPYQLFAISGKTGAGKTTIFDGICYALYGEANGEDRKDAKLLRSHFADDQIHTAVELIFALQGKTYKIFRQMPHTKNGNKNPSGQKIEFYEQTGGLEVPCVDRFHVTDVNQKVIDLIGLSKDQFTQIVMLPQGEFRKLLTSDTVNKEEILRRIFKTESFQWMRQLLDERRKEAQTKLEQLQIKLDTLMQTIATALPERSNSLLSQILSQANKNAYQILAGLQGELQEYEDRIKEWEQKKDQTFRSYKEKEAEYHRAKAYNDRFVELDAKQQQKSALEQKLPEHRSREKQLQLAEKAARIEPYEEHMLASRSLVQEKRRQWDQCSRLLQEAVETLTHAEVQAAIETKKQQQREQVSRDIQTYEELQPKLAELHNKRQSIQKLAEQEQKSQSGLQQREDRIKQWNQERILIANELSDLEQQAVQLPKLSRQHMELEAKHQAVVEYLKLQQEYRRYQKEELTARQAYEQALEQYQIFENQWIQGQAGILAEHLQDGAPCPVCGSLDHPLKAEMSANVPSKSMLDKKRNEREQQTARYNELKSQCTAAQLAQEQKADMLSNFQIPAEHASEYVNALAEQLQEMNTQVKHLEIQTAEIETKRQAEREWQAKLQQLETERAALQRQVHEIQLQRVQEKAKYDSIKETLPVDISSLSDLQGKLKHIRALQKQLEQQWQLAEEQLRNARESEIAMRANLQHAERQRQEACQANEAATQRYRLELANAGFETEESYQSAKLAPVMREALKEEIDTFTSTLLLLTQRVYEMQKELSGKPRTNVEELLQNLKQLETQYNTLVSEYETDRVHYKDATMLKERIERTCQDISEQEKASQVITGLYDVVRGENEQKLSFERYLQIEFLELIIQAANIRLKKLTHGQFYLERSEKLAGQGRQSGLGLDVFDSYTGQKRDVKSLSGGEKFKASLSLALGLTDIIQSYKGGISIDTMWIDEGFGSLDEESLHEAIEALAELQKAGRMIGVISHVQELKQAFPAVLEVEKTNDGHSQARFVIR</sequence>
<feature type="domain" description="Rad50/SbcC-type AAA" evidence="6">
    <location>
        <begin position="5"/>
        <end position="216"/>
    </location>
</feature>
<feature type="coiled-coil region" evidence="4">
    <location>
        <begin position="188"/>
        <end position="311"/>
    </location>
</feature>
<dbReference type="Proteomes" id="UP000830167">
    <property type="component" value="Chromosome"/>
</dbReference>
<protein>
    <recommendedName>
        <fullName evidence="3">Nuclease SbcCD subunit C</fullName>
    </recommendedName>
</protein>
<dbReference type="EMBL" id="CP089291">
    <property type="protein sequence ID" value="UOF89478.1"/>
    <property type="molecule type" value="Genomic_DNA"/>
</dbReference>
<name>A0ABY4CJY7_9BACL</name>
<dbReference type="RefSeq" id="WP_347436168.1">
    <property type="nucleotide sequence ID" value="NZ_CP089291.1"/>
</dbReference>
<dbReference type="InterPro" id="IPR038729">
    <property type="entry name" value="Rad50/SbcC_AAA"/>
</dbReference>
<evidence type="ECO:0000313" key="8">
    <source>
        <dbReference type="Proteomes" id="UP000830167"/>
    </source>
</evidence>